<protein>
    <submittedName>
        <fullName evidence="2">Uncharacterized protein</fullName>
    </submittedName>
</protein>
<gene>
    <name evidence="2" type="ORF">GGX14DRAFT_560974</name>
</gene>
<keyword evidence="3" id="KW-1185">Reference proteome</keyword>
<dbReference type="Proteomes" id="UP001219525">
    <property type="component" value="Unassembled WGS sequence"/>
</dbReference>
<evidence type="ECO:0000256" key="1">
    <source>
        <dbReference type="SAM" id="MobiDB-lite"/>
    </source>
</evidence>
<evidence type="ECO:0000313" key="2">
    <source>
        <dbReference type="EMBL" id="KAJ7218626.1"/>
    </source>
</evidence>
<feature type="region of interest" description="Disordered" evidence="1">
    <location>
        <begin position="112"/>
        <end position="133"/>
    </location>
</feature>
<name>A0AAD6YJF1_9AGAR</name>
<evidence type="ECO:0000313" key="3">
    <source>
        <dbReference type="Proteomes" id="UP001219525"/>
    </source>
</evidence>
<dbReference type="EMBL" id="JARJCW010000012">
    <property type="protein sequence ID" value="KAJ7218626.1"/>
    <property type="molecule type" value="Genomic_DNA"/>
</dbReference>
<reference evidence="2" key="1">
    <citation type="submission" date="2023-03" db="EMBL/GenBank/DDBJ databases">
        <title>Massive genome expansion in bonnet fungi (Mycena s.s.) driven by repeated elements and novel gene families across ecological guilds.</title>
        <authorList>
            <consortium name="Lawrence Berkeley National Laboratory"/>
            <person name="Harder C.B."/>
            <person name="Miyauchi S."/>
            <person name="Viragh M."/>
            <person name="Kuo A."/>
            <person name="Thoen E."/>
            <person name="Andreopoulos B."/>
            <person name="Lu D."/>
            <person name="Skrede I."/>
            <person name="Drula E."/>
            <person name="Henrissat B."/>
            <person name="Morin E."/>
            <person name="Kohler A."/>
            <person name="Barry K."/>
            <person name="LaButti K."/>
            <person name="Morin E."/>
            <person name="Salamov A."/>
            <person name="Lipzen A."/>
            <person name="Mereny Z."/>
            <person name="Hegedus B."/>
            <person name="Baldrian P."/>
            <person name="Stursova M."/>
            <person name="Weitz H."/>
            <person name="Taylor A."/>
            <person name="Grigoriev I.V."/>
            <person name="Nagy L.G."/>
            <person name="Martin F."/>
            <person name="Kauserud H."/>
        </authorList>
    </citation>
    <scope>NUCLEOTIDE SEQUENCE</scope>
    <source>
        <strain evidence="2">9144</strain>
    </source>
</reference>
<accession>A0AAD6YJF1</accession>
<feature type="region of interest" description="Disordered" evidence="1">
    <location>
        <begin position="1"/>
        <end position="86"/>
    </location>
</feature>
<sequence length="348" mass="35808">MSDELYEELFGPESPPTAPSSVATAPSHGEFERDETPEVTDADGVDKPQVPAEDSANAVTRCPSTLGTPPPRALGGAAELAGSPSSTATPPVALGVAGHPFKPVLPLLPPYPGANGAQRQLNASRPLAPPPQHAYRQAAPPFFQGHSGHGGMPATAAKTFATGYASAPRTNAAQRGASLPHQLNASRPVAPLPQHAYGQDAAPLFQGHGGYGGMPPATAPQTFAAGYASAPHITQSNGIPYTGPTAHHPLDPAAYAYAVDLRMGSLAPASGSRGFPGAAQLNYPQPKSQYTGQFYGPLYAGQEGAWGGATTAWPTAARQPVPADSRPEYGETCYAYVSRQPGVILKCH</sequence>
<comment type="caution">
    <text evidence="2">The sequence shown here is derived from an EMBL/GenBank/DDBJ whole genome shotgun (WGS) entry which is preliminary data.</text>
</comment>
<dbReference type="AlphaFoldDB" id="A0AAD6YJF1"/>
<proteinExistence type="predicted"/>
<organism evidence="2 3">
    <name type="scientific">Mycena pura</name>
    <dbReference type="NCBI Taxonomy" id="153505"/>
    <lineage>
        <taxon>Eukaryota</taxon>
        <taxon>Fungi</taxon>
        <taxon>Dikarya</taxon>
        <taxon>Basidiomycota</taxon>
        <taxon>Agaricomycotina</taxon>
        <taxon>Agaricomycetes</taxon>
        <taxon>Agaricomycetidae</taxon>
        <taxon>Agaricales</taxon>
        <taxon>Marasmiineae</taxon>
        <taxon>Mycenaceae</taxon>
        <taxon>Mycena</taxon>
    </lineage>
</organism>